<protein>
    <submittedName>
        <fullName evidence="2">tRNA modification GTPase</fullName>
    </submittedName>
</protein>
<dbReference type="RefSeq" id="WP_123861899.1">
    <property type="nucleotide sequence ID" value="NZ_CP033930.1"/>
</dbReference>
<dbReference type="EMBL" id="CP033930">
    <property type="protein sequence ID" value="AZB20095.1"/>
    <property type="molecule type" value="Genomic_DNA"/>
</dbReference>
<feature type="chain" id="PRO_5041927889" evidence="1">
    <location>
        <begin position="19"/>
        <end position="403"/>
    </location>
</feature>
<evidence type="ECO:0000313" key="3">
    <source>
        <dbReference type="Proteomes" id="UP000269015"/>
    </source>
</evidence>
<name>A0AAD1DWQ4_CHRID</name>
<keyword evidence="1" id="KW-0732">Signal</keyword>
<reference evidence="2 3" key="1">
    <citation type="submission" date="2018-11" db="EMBL/GenBank/DDBJ databases">
        <title>Proposal to divide the Flavobacteriaceae and reorganize its genera based on Amino Acid Identity values calculated from whole genome sequences.</title>
        <authorList>
            <person name="Nicholson A.C."/>
            <person name="Gulvik C.A."/>
            <person name="Whitney A.M."/>
            <person name="Humrighouse B.W."/>
            <person name="Bell M."/>
            <person name="Holmes B."/>
            <person name="Steigerwalt A.G."/>
            <person name="Villarma A."/>
            <person name="Sheth M."/>
            <person name="Batra D."/>
            <person name="Pryor J."/>
            <person name="Bernardet J.-F."/>
            <person name="Hugo C."/>
            <person name="Kampfer P."/>
            <person name="Newman J."/>
            <person name="McQuiston J.R."/>
        </authorList>
    </citation>
    <scope>NUCLEOTIDE SEQUENCE [LARGE SCALE GENOMIC DNA]</scope>
    <source>
        <strain evidence="2 3">H5559</strain>
    </source>
</reference>
<proteinExistence type="predicted"/>
<gene>
    <name evidence="2" type="ORF">EG352_21260</name>
</gene>
<dbReference type="Proteomes" id="UP000269015">
    <property type="component" value="Chromosome"/>
</dbReference>
<organism evidence="2 3">
    <name type="scientific">Chryseobacterium indologenes</name>
    <name type="common">Flavobacterium indologenes</name>
    <dbReference type="NCBI Taxonomy" id="253"/>
    <lineage>
        <taxon>Bacteria</taxon>
        <taxon>Pseudomonadati</taxon>
        <taxon>Bacteroidota</taxon>
        <taxon>Flavobacteriia</taxon>
        <taxon>Flavobacteriales</taxon>
        <taxon>Weeksellaceae</taxon>
        <taxon>Chryseobacterium group</taxon>
        <taxon>Chryseobacterium</taxon>
    </lineage>
</organism>
<evidence type="ECO:0000313" key="2">
    <source>
        <dbReference type="EMBL" id="AZB20095.1"/>
    </source>
</evidence>
<accession>A0AAD1DWQ4</accession>
<dbReference type="AlphaFoldDB" id="A0AAD1DWQ4"/>
<evidence type="ECO:0000256" key="1">
    <source>
        <dbReference type="SAM" id="SignalP"/>
    </source>
</evidence>
<sequence>MKKAALLAGLLAAGMHYAQIKFEKGYFINNSGEKKEVLIRNMDWKNNPVDFEYKTDTSSEIKKESINNVKEFSIDGECKYLRATVMVDRSSMNLNSMSENKAPELQKETLFLKYIVEGKADLYYYEDGNLRRYFYNSETSEPEQLIYKAYYINEGSIGYNEDYKKQITEHLKCGSNGIPLQNITYTTKDLTKVFTQYNQCSGDLVADYTNYNVKKNLFHLNIRPGVNFSSFKTTHNYTWQSIETNFSSHTSFRIGLELEYVLPFNKNKWALFAEPTYQYYKGSKEITENAGTYFEYKYTATTDYKSIELPLGLRHYFFLGDRSKLFLNAAYVIDFNMNSSIKFDRSELEVSSGNNFVFGAGYKYNDKFSAEVRVGTARTLLRNYVSIGSDYNTVSFILGYTLF</sequence>
<feature type="signal peptide" evidence="1">
    <location>
        <begin position="1"/>
        <end position="18"/>
    </location>
</feature>